<evidence type="ECO:0000256" key="2">
    <source>
        <dbReference type="ARBA" id="ARBA00005988"/>
    </source>
</evidence>
<keyword evidence="11" id="KW-1133">Transmembrane helix</keyword>
<evidence type="ECO:0000313" key="14">
    <source>
        <dbReference type="Proteomes" id="UP000614601"/>
    </source>
</evidence>
<feature type="domain" description="Peptidase M14" evidence="12">
    <location>
        <begin position="50"/>
        <end position="348"/>
    </location>
</feature>
<evidence type="ECO:0000259" key="12">
    <source>
        <dbReference type="PROSITE" id="PS52035"/>
    </source>
</evidence>
<evidence type="ECO:0000256" key="10">
    <source>
        <dbReference type="PROSITE-ProRule" id="PRU01379"/>
    </source>
</evidence>
<feature type="transmembrane region" description="Helical" evidence="11">
    <location>
        <begin position="20"/>
        <end position="39"/>
    </location>
</feature>
<evidence type="ECO:0000256" key="9">
    <source>
        <dbReference type="ARBA" id="ARBA00023049"/>
    </source>
</evidence>
<evidence type="ECO:0000256" key="11">
    <source>
        <dbReference type="SAM" id="Phobius"/>
    </source>
</evidence>
<keyword evidence="5" id="KW-0479">Metal-binding</keyword>
<dbReference type="Gene3D" id="3.40.630.10">
    <property type="entry name" value="Zn peptidases"/>
    <property type="match status" value="1"/>
</dbReference>
<name>A0A811LBL7_9BILA</name>
<sequence length="351" mass="39967">MTLRDDSVLVNIFRPSLLALIKKAMLLWLGLITVVAGFAPPPSYRPFVVNNFDLNDYHPHNNILKFLNSIQNNRTRVRSLGVSSERRHIPIVKISALDETKPPVDVFVDAGFHAREWISIATALNLIYNLSRSNDWPSNINLYIVPVANPDGYEYTRTVDRDWRNTRSILAPNLKSCRGVDANRNFPFHWAGQGTSNDPCSEIYHGPRPLSEPEARVVAQFLSKRANSLKVYVSLHSYHNAILVPYGYRYNARPRDYNELMWTALEMTQAMNSLYGNNYTAINSAQLYPAAGCSDDYAKSLGIKYVYTMELTTGEYGGQYVGFETPRELIQQTYDEVRAALLTLMWKTVQE</sequence>
<accession>A0A811LBL7</accession>
<evidence type="ECO:0000256" key="1">
    <source>
        <dbReference type="ARBA" id="ARBA00001947"/>
    </source>
</evidence>
<keyword evidence="11" id="KW-0472">Membrane</keyword>
<dbReference type="SUPFAM" id="SSF53187">
    <property type="entry name" value="Zn-dependent exopeptidases"/>
    <property type="match status" value="1"/>
</dbReference>
<dbReference type="PANTHER" id="PTHR11705">
    <property type="entry name" value="PROTEASE FAMILY M14 CARBOXYPEPTIDASE A,B"/>
    <property type="match status" value="1"/>
</dbReference>
<dbReference type="Proteomes" id="UP000614601">
    <property type="component" value="Unassembled WGS sequence"/>
</dbReference>
<dbReference type="GO" id="GO:0005615">
    <property type="term" value="C:extracellular space"/>
    <property type="evidence" value="ECO:0007669"/>
    <property type="project" value="TreeGrafter"/>
</dbReference>
<evidence type="ECO:0000256" key="3">
    <source>
        <dbReference type="ARBA" id="ARBA00022645"/>
    </source>
</evidence>
<dbReference type="PRINTS" id="PR00765">
    <property type="entry name" value="CRBOXYPTASEA"/>
</dbReference>
<keyword evidence="11" id="KW-0812">Transmembrane</keyword>
<keyword evidence="8" id="KW-0862">Zinc</keyword>
<proteinExistence type="inferred from homology"/>
<keyword evidence="6" id="KW-0732">Signal</keyword>
<evidence type="ECO:0000256" key="4">
    <source>
        <dbReference type="ARBA" id="ARBA00022670"/>
    </source>
</evidence>
<dbReference type="InterPro" id="IPR000834">
    <property type="entry name" value="Peptidase_M14"/>
</dbReference>
<dbReference type="SMART" id="SM00631">
    <property type="entry name" value="Zn_pept"/>
    <property type="match status" value="1"/>
</dbReference>
<keyword evidence="3" id="KW-0121">Carboxypeptidase</keyword>
<gene>
    <name evidence="13" type="ORF">BOKJ2_LOCUS11142</name>
</gene>
<comment type="caution">
    <text evidence="13">The sequence shown here is derived from an EMBL/GenBank/DDBJ whole genome shotgun (WGS) entry which is preliminary data.</text>
</comment>
<evidence type="ECO:0000256" key="5">
    <source>
        <dbReference type="ARBA" id="ARBA00022723"/>
    </source>
</evidence>
<keyword evidence="14" id="KW-1185">Reference proteome</keyword>
<dbReference type="GO" id="GO:0004181">
    <property type="term" value="F:metallocarboxypeptidase activity"/>
    <property type="evidence" value="ECO:0007669"/>
    <property type="project" value="InterPro"/>
</dbReference>
<dbReference type="FunFam" id="3.40.630.10:FF:000084">
    <property type="entry name" value="Carboxypeptidase B2"/>
    <property type="match status" value="1"/>
</dbReference>
<keyword evidence="7" id="KW-0378">Hydrolase</keyword>
<dbReference type="Proteomes" id="UP000783686">
    <property type="component" value="Unassembled WGS sequence"/>
</dbReference>
<reference evidence="13" key="1">
    <citation type="submission" date="2020-09" db="EMBL/GenBank/DDBJ databases">
        <authorList>
            <person name="Kikuchi T."/>
        </authorList>
    </citation>
    <scope>NUCLEOTIDE SEQUENCE</scope>
    <source>
        <strain evidence="13">SH1</strain>
    </source>
</reference>
<comment type="similarity">
    <text evidence="2 10">Belongs to the peptidase M14 family.</text>
</comment>
<dbReference type="AlphaFoldDB" id="A0A811LBL7"/>
<keyword evidence="4" id="KW-0645">Protease</keyword>
<dbReference type="Pfam" id="PF00246">
    <property type="entry name" value="Peptidase_M14"/>
    <property type="match status" value="1"/>
</dbReference>
<feature type="active site" description="Proton donor/acceptor" evidence="10">
    <location>
        <position position="310"/>
    </location>
</feature>
<dbReference type="EMBL" id="CAJFDH010000005">
    <property type="protein sequence ID" value="CAD5224564.1"/>
    <property type="molecule type" value="Genomic_DNA"/>
</dbReference>
<dbReference type="PROSITE" id="PS52035">
    <property type="entry name" value="PEPTIDASE_M14"/>
    <property type="match status" value="1"/>
</dbReference>
<protein>
    <recommendedName>
        <fullName evidence="12">Peptidase M14 domain-containing protein</fullName>
    </recommendedName>
</protein>
<dbReference type="GO" id="GO:0006508">
    <property type="term" value="P:proteolysis"/>
    <property type="evidence" value="ECO:0007669"/>
    <property type="project" value="UniProtKB-KW"/>
</dbReference>
<evidence type="ECO:0000256" key="7">
    <source>
        <dbReference type="ARBA" id="ARBA00022801"/>
    </source>
</evidence>
<comment type="cofactor">
    <cofactor evidence="1">
        <name>Zn(2+)</name>
        <dbReference type="ChEBI" id="CHEBI:29105"/>
    </cofactor>
</comment>
<evidence type="ECO:0000256" key="8">
    <source>
        <dbReference type="ARBA" id="ARBA00022833"/>
    </source>
</evidence>
<organism evidence="13 14">
    <name type="scientific">Bursaphelenchus okinawaensis</name>
    <dbReference type="NCBI Taxonomy" id="465554"/>
    <lineage>
        <taxon>Eukaryota</taxon>
        <taxon>Metazoa</taxon>
        <taxon>Ecdysozoa</taxon>
        <taxon>Nematoda</taxon>
        <taxon>Chromadorea</taxon>
        <taxon>Rhabditida</taxon>
        <taxon>Tylenchina</taxon>
        <taxon>Tylenchomorpha</taxon>
        <taxon>Aphelenchoidea</taxon>
        <taxon>Aphelenchoididae</taxon>
        <taxon>Bursaphelenchus</taxon>
    </lineage>
</organism>
<evidence type="ECO:0000313" key="13">
    <source>
        <dbReference type="EMBL" id="CAD5224564.1"/>
    </source>
</evidence>
<dbReference type="EMBL" id="CAJFCW020000005">
    <property type="protein sequence ID" value="CAG9119972.1"/>
    <property type="molecule type" value="Genomic_DNA"/>
</dbReference>
<dbReference type="OrthoDB" id="3626597at2759"/>
<dbReference type="GO" id="GO:0008270">
    <property type="term" value="F:zinc ion binding"/>
    <property type="evidence" value="ECO:0007669"/>
    <property type="project" value="InterPro"/>
</dbReference>
<dbReference type="PANTHER" id="PTHR11705:SF91">
    <property type="entry name" value="FI01817P-RELATED"/>
    <property type="match status" value="1"/>
</dbReference>
<evidence type="ECO:0000256" key="6">
    <source>
        <dbReference type="ARBA" id="ARBA00022729"/>
    </source>
</evidence>
<keyword evidence="9" id="KW-0482">Metalloprotease</keyword>